<accession>A0A831T8V2</accession>
<dbReference type="Pfam" id="PF10099">
    <property type="entry name" value="RskA_C"/>
    <property type="match status" value="1"/>
</dbReference>
<organism evidence="2">
    <name type="scientific">Thermorudis peleae</name>
    <dbReference type="NCBI Taxonomy" id="1382356"/>
    <lineage>
        <taxon>Bacteria</taxon>
        <taxon>Pseudomonadati</taxon>
        <taxon>Thermomicrobiota</taxon>
        <taxon>Thermomicrobia</taxon>
        <taxon>Thermomicrobia incertae sedis</taxon>
        <taxon>Thermorudis</taxon>
    </lineage>
</organism>
<dbReference type="AlphaFoldDB" id="A0A831T8V2"/>
<gene>
    <name evidence="2" type="ORF">ENP34_00595</name>
</gene>
<sequence length="209" mass="22252">MAASRRDLPILRVLAALLLALGGLVAGNMGAGAEALPVRVILSHVPVMTTWGPPDANGVVMLVLEEGDIRADLVGLPPLGGNERYELWLLQSQSGETRSLGRFSVERDTPVTHVDFLLPEPIPDLGWDIVLVTVEPEPDPDPATPDPRRVLVGALPGTPIELQLVPPVLPKTGEGATLPGQWAGLVGANTVLLLGLLRLRRARWVGRGR</sequence>
<dbReference type="GO" id="GO:0005886">
    <property type="term" value="C:plasma membrane"/>
    <property type="evidence" value="ECO:0007669"/>
    <property type="project" value="InterPro"/>
</dbReference>
<dbReference type="InterPro" id="IPR018764">
    <property type="entry name" value="RskA_C"/>
</dbReference>
<comment type="caution">
    <text evidence="2">The sequence shown here is derived from an EMBL/GenBank/DDBJ whole genome shotgun (WGS) entry which is preliminary data.</text>
</comment>
<protein>
    <recommendedName>
        <fullName evidence="1">Anti-sigma K factor RskA C-terminal domain-containing protein</fullName>
    </recommendedName>
</protein>
<feature type="domain" description="Anti-sigma K factor RskA C-terminal" evidence="1">
    <location>
        <begin position="24"/>
        <end position="142"/>
    </location>
</feature>
<proteinExistence type="predicted"/>
<evidence type="ECO:0000313" key="2">
    <source>
        <dbReference type="EMBL" id="HEG89938.1"/>
    </source>
</evidence>
<name>A0A831T8V2_9BACT</name>
<dbReference type="EMBL" id="DSIY01000013">
    <property type="protein sequence ID" value="HEG89938.1"/>
    <property type="molecule type" value="Genomic_DNA"/>
</dbReference>
<evidence type="ECO:0000259" key="1">
    <source>
        <dbReference type="Pfam" id="PF10099"/>
    </source>
</evidence>
<reference evidence="2" key="1">
    <citation type="journal article" date="2020" name="mSystems">
        <title>Genome- and Community-Level Interaction Insights into Carbon Utilization and Element Cycling Functions of Hydrothermarchaeota in Hydrothermal Sediment.</title>
        <authorList>
            <person name="Zhou Z."/>
            <person name="Liu Y."/>
            <person name="Xu W."/>
            <person name="Pan J."/>
            <person name="Luo Z.H."/>
            <person name="Li M."/>
        </authorList>
    </citation>
    <scope>NUCLEOTIDE SEQUENCE [LARGE SCALE GENOMIC DNA]</scope>
    <source>
        <strain evidence="2">SpSt-210</strain>
    </source>
</reference>